<evidence type="ECO:0000313" key="2">
    <source>
        <dbReference type="EMBL" id="CEG35508.1"/>
    </source>
</evidence>
<sequence length="57" mass="6141">MKANTLVMLVAFAPLISTGKRDDFTSVKASIQSYAATRFQVFKLETCPAEVPASSCV</sequence>
<accession>A0A0P1A5V8</accession>
<evidence type="ECO:0000256" key="1">
    <source>
        <dbReference type="SAM" id="SignalP"/>
    </source>
</evidence>
<organism evidence="2 3">
    <name type="scientific">Plasmopara halstedii</name>
    <name type="common">Downy mildew of sunflower</name>
    <dbReference type="NCBI Taxonomy" id="4781"/>
    <lineage>
        <taxon>Eukaryota</taxon>
        <taxon>Sar</taxon>
        <taxon>Stramenopiles</taxon>
        <taxon>Oomycota</taxon>
        <taxon>Peronosporomycetes</taxon>
        <taxon>Peronosporales</taxon>
        <taxon>Peronosporaceae</taxon>
        <taxon>Plasmopara</taxon>
    </lineage>
</organism>
<dbReference type="Proteomes" id="UP000054928">
    <property type="component" value="Unassembled WGS sequence"/>
</dbReference>
<proteinExistence type="predicted"/>
<keyword evidence="1" id="KW-0732">Signal</keyword>
<feature type="chain" id="PRO_5006058403" description="RxLR-like protein" evidence="1">
    <location>
        <begin position="19"/>
        <end position="57"/>
    </location>
</feature>
<feature type="signal peptide" evidence="1">
    <location>
        <begin position="1"/>
        <end position="18"/>
    </location>
</feature>
<dbReference type="AlphaFoldDB" id="A0A0P1A5V8"/>
<reference evidence="3" key="1">
    <citation type="submission" date="2014-09" db="EMBL/GenBank/DDBJ databases">
        <authorList>
            <person name="Sharma Rahul"/>
            <person name="Thines Marco"/>
        </authorList>
    </citation>
    <scope>NUCLEOTIDE SEQUENCE [LARGE SCALE GENOMIC DNA]</scope>
</reference>
<keyword evidence="3" id="KW-1185">Reference proteome</keyword>
<evidence type="ECO:0000313" key="3">
    <source>
        <dbReference type="Proteomes" id="UP000054928"/>
    </source>
</evidence>
<dbReference type="GeneID" id="36406441"/>
<name>A0A0P1A5V8_PLAHL</name>
<dbReference type="RefSeq" id="XP_024571877.1">
    <property type="nucleotide sequence ID" value="XM_024724959.1"/>
</dbReference>
<evidence type="ECO:0008006" key="4">
    <source>
        <dbReference type="Google" id="ProtNLM"/>
    </source>
</evidence>
<protein>
    <recommendedName>
        <fullName evidence="4">RxLR-like protein</fullName>
    </recommendedName>
</protein>
<dbReference type="EMBL" id="CCYD01000053">
    <property type="protein sequence ID" value="CEG35508.1"/>
    <property type="molecule type" value="Genomic_DNA"/>
</dbReference>